<dbReference type="PANTHER" id="PTHR30304:SF0">
    <property type="entry name" value="D-TAGATOSE-1,6-BISPHOSPHATE ALDOLASE SUBUNIT GATY-RELATED"/>
    <property type="match status" value="1"/>
</dbReference>
<dbReference type="GO" id="GO:0016832">
    <property type="term" value="F:aldehyde-lyase activity"/>
    <property type="evidence" value="ECO:0007669"/>
    <property type="project" value="InterPro"/>
</dbReference>
<dbReference type="SUPFAM" id="SSF51569">
    <property type="entry name" value="Aldolase"/>
    <property type="match status" value="1"/>
</dbReference>
<accession>A0A4R6KHY8</accession>
<dbReference type="GO" id="GO:0008270">
    <property type="term" value="F:zinc ion binding"/>
    <property type="evidence" value="ECO:0007669"/>
    <property type="project" value="InterPro"/>
</dbReference>
<dbReference type="InterPro" id="IPR000771">
    <property type="entry name" value="FBA_II"/>
</dbReference>
<dbReference type="InterPro" id="IPR013785">
    <property type="entry name" value="Aldolase_TIM"/>
</dbReference>
<comment type="caution">
    <text evidence="2">The sequence shown here is derived from an EMBL/GenBank/DDBJ whole genome shotgun (WGS) entry which is preliminary data.</text>
</comment>
<dbReference type="Pfam" id="PF01116">
    <property type="entry name" value="F_bP_aldolase"/>
    <property type="match status" value="1"/>
</dbReference>
<dbReference type="Gene3D" id="3.20.20.70">
    <property type="entry name" value="Aldolase class I"/>
    <property type="match status" value="1"/>
</dbReference>
<dbReference type="Proteomes" id="UP000295388">
    <property type="component" value="Unassembled WGS sequence"/>
</dbReference>
<dbReference type="InterPro" id="IPR050246">
    <property type="entry name" value="Class_II_FBP_aldolase"/>
</dbReference>
<evidence type="ECO:0000256" key="1">
    <source>
        <dbReference type="ARBA" id="ARBA00001947"/>
    </source>
</evidence>
<protein>
    <submittedName>
        <fullName evidence="2">Fructose-bisphosphate aldolase class II/tagatose 1,6-diphosphate aldolase GatY/KbaY</fullName>
    </submittedName>
</protein>
<dbReference type="PANTHER" id="PTHR30304">
    <property type="entry name" value="D-TAGATOSE-1,6-BISPHOSPHATE ALDOLASE"/>
    <property type="match status" value="1"/>
</dbReference>
<keyword evidence="3" id="KW-1185">Reference proteome</keyword>
<name>A0A4R6KHY8_9ACTN</name>
<reference evidence="2 3" key="1">
    <citation type="submission" date="2019-03" db="EMBL/GenBank/DDBJ databases">
        <title>Genomic Encyclopedia of Type Strains, Phase III (KMG-III): the genomes of soil and plant-associated and newly described type strains.</title>
        <authorList>
            <person name="Whitman W."/>
        </authorList>
    </citation>
    <scope>NUCLEOTIDE SEQUENCE [LARGE SCALE GENOMIC DNA]</scope>
    <source>
        <strain evidence="2 3">VKM Ac-2527</strain>
    </source>
</reference>
<comment type="cofactor">
    <cofactor evidence="1">
        <name>Zn(2+)</name>
        <dbReference type="ChEBI" id="CHEBI:29105"/>
    </cofactor>
</comment>
<evidence type="ECO:0000313" key="2">
    <source>
        <dbReference type="EMBL" id="TDO50519.1"/>
    </source>
</evidence>
<proteinExistence type="predicted"/>
<dbReference type="AlphaFoldDB" id="A0A4R6KHY8"/>
<dbReference type="RefSeq" id="WP_166665390.1">
    <property type="nucleotide sequence ID" value="NZ_SNWQ01000004.1"/>
</dbReference>
<dbReference type="EMBL" id="SNWQ01000004">
    <property type="protein sequence ID" value="TDO50519.1"/>
    <property type="molecule type" value="Genomic_DNA"/>
</dbReference>
<evidence type="ECO:0000313" key="3">
    <source>
        <dbReference type="Proteomes" id="UP000295388"/>
    </source>
</evidence>
<organism evidence="2 3">
    <name type="scientific">Kribbella caucasensis</name>
    <dbReference type="NCBI Taxonomy" id="2512215"/>
    <lineage>
        <taxon>Bacteria</taxon>
        <taxon>Bacillati</taxon>
        <taxon>Actinomycetota</taxon>
        <taxon>Actinomycetes</taxon>
        <taxon>Propionibacteriales</taxon>
        <taxon>Kribbellaceae</taxon>
        <taxon>Kribbella</taxon>
    </lineage>
</organism>
<sequence length="288" mass="30422">MRANFTELLEPAPHRFVAFTCYTQEQANAVIEEAEAQGSPVCLLLAEAALAARRGPLLLRYLVDSAVTAAVPVAVQLDHSTNLESIRAALDLGATAVMADGSRMSFEDNVALTAAALARAASYEASVEAELGQIPGDEDAAAVTAAAQKTSVATTRRFLQEVRPDVLAVAVGNVHGVYEHPPKLDFGRLRELSALDVALSLHGTSGLPDDQVADALCLGAVKFNVNTELRRAYFIAASDIFSASTRWNLLRAGDQLIAATRRAVQPYLALLHDSHGGTTAQSTDEGSA</sequence>
<dbReference type="GO" id="GO:0005975">
    <property type="term" value="P:carbohydrate metabolic process"/>
    <property type="evidence" value="ECO:0007669"/>
    <property type="project" value="InterPro"/>
</dbReference>
<gene>
    <name evidence="2" type="ORF">EV643_10411</name>
</gene>